<protein>
    <recommendedName>
        <fullName evidence="8 9">Tyrosinase copper-binding domain-containing protein</fullName>
    </recommendedName>
</protein>
<evidence type="ECO:0000256" key="5">
    <source>
        <dbReference type="ARBA" id="ARBA00023008"/>
    </source>
</evidence>
<feature type="domain" description="Tyrosinase copper-binding" evidence="9">
    <location>
        <begin position="2732"/>
        <end position="2743"/>
    </location>
</feature>
<dbReference type="SUPFAM" id="SSF81277">
    <property type="entry name" value="C-terminal domain of mollusc hemocyanin"/>
    <property type="match status" value="8"/>
</dbReference>
<organism evidence="10 11">
    <name type="scientific">Lymnaea stagnalis</name>
    <name type="common">Great pond snail</name>
    <name type="synonym">Helix stagnalis</name>
    <dbReference type="NCBI Taxonomy" id="6523"/>
    <lineage>
        <taxon>Eukaryota</taxon>
        <taxon>Metazoa</taxon>
        <taxon>Spiralia</taxon>
        <taxon>Lophotrochozoa</taxon>
        <taxon>Mollusca</taxon>
        <taxon>Gastropoda</taxon>
        <taxon>Heterobranchia</taxon>
        <taxon>Euthyneura</taxon>
        <taxon>Panpulmonata</taxon>
        <taxon>Hygrophila</taxon>
        <taxon>Lymnaeoidea</taxon>
        <taxon>Lymnaeidae</taxon>
        <taxon>Lymnaea</taxon>
    </lineage>
</organism>
<feature type="domain" description="Tyrosinase copper-binding" evidence="8">
    <location>
        <begin position="2181"/>
        <end position="2198"/>
    </location>
</feature>
<dbReference type="InterPro" id="IPR008922">
    <property type="entry name" value="Di-copper_centre_dom_sf"/>
</dbReference>
<feature type="domain" description="Tyrosinase copper-binding" evidence="9">
    <location>
        <begin position="3144"/>
        <end position="3155"/>
    </location>
</feature>
<dbReference type="PRINTS" id="PR00092">
    <property type="entry name" value="TYROSINASE"/>
</dbReference>
<dbReference type="Gene3D" id="2.60.310.10">
    <property type="entry name" value="Haemocyanin C-terminal domain"/>
    <property type="match status" value="8"/>
</dbReference>
<keyword evidence="3" id="KW-0561">Oxygen transport</keyword>
<dbReference type="GO" id="GO:0005344">
    <property type="term" value="F:oxygen carrier activity"/>
    <property type="evidence" value="ECO:0007669"/>
    <property type="project" value="UniProtKB-KW"/>
</dbReference>
<gene>
    <name evidence="10" type="ORF">GSLYS_00004105001</name>
</gene>
<dbReference type="InterPro" id="IPR028999">
    <property type="entry name" value="Beta-sandwich_Haemocyanin"/>
</dbReference>
<feature type="domain" description="Tyrosinase copper-binding" evidence="9">
    <location>
        <begin position="1911"/>
        <end position="1922"/>
    </location>
</feature>
<keyword evidence="4" id="KW-0479">Metal-binding</keyword>
<dbReference type="EMBL" id="CAXITT010000059">
    <property type="protein sequence ID" value="CAL1529972.1"/>
    <property type="molecule type" value="Genomic_DNA"/>
</dbReference>
<keyword evidence="2" id="KW-0813">Transport</keyword>
<feature type="domain" description="Tyrosinase copper-binding" evidence="9">
    <location>
        <begin position="1485"/>
        <end position="1496"/>
    </location>
</feature>
<evidence type="ECO:0000256" key="3">
    <source>
        <dbReference type="ARBA" id="ARBA00022621"/>
    </source>
</evidence>
<evidence type="ECO:0000256" key="6">
    <source>
        <dbReference type="ARBA" id="ARBA00023157"/>
    </source>
</evidence>
<evidence type="ECO:0000256" key="4">
    <source>
        <dbReference type="ARBA" id="ARBA00022723"/>
    </source>
</evidence>
<accession>A0AAV2H8M7</accession>
<dbReference type="Proteomes" id="UP001497497">
    <property type="component" value="Unassembled WGS sequence"/>
</dbReference>
<feature type="domain" description="Tyrosinase copper-binding" evidence="8">
    <location>
        <begin position="3010"/>
        <end position="3027"/>
    </location>
</feature>
<feature type="domain" description="Tyrosinase copper-binding" evidence="9">
    <location>
        <begin position="216"/>
        <end position="227"/>
    </location>
</feature>
<keyword evidence="6" id="KW-1015">Disulfide bond</keyword>
<evidence type="ECO:0000313" key="10">
    <source>
        <dbReference type="EMBL" id="CAL1529972.1"/>
    </source>
</evidence>
<evidence type="ECO:0000259" key="8">
    <source>
        <dbReference type="PROSITE" id="PS00497"/>
    </source>
</evidence>
<feature type="domain" description="Tyrosinase copper-binding" evidence="9">
    <location>
        <begin position="2324"/>
        <end position="2335"/>
    </location>
</feature>
<name>A0AAV2H8M7_LYMST</name>
<feature type="domain" description="Tyrosinase copper-binding" evidence="9">
    <location>
        <begin position="653"/>
        <end position="664"/>
    </location>
</feature>
<dbReference type="Gene3D" id="2.60.40.2570">
    <property type="match status" value="1"/>
</dbReference>
<evidence type="ECO:0000313" key="11">
    <source>
        <dbReference type="Proteomes" id="UP001497497"/>
    </source>
</evidence>
<dbReference type="PROSITE" id="PS00497">
    <property type="entry name" value="TYROSINASE_1"/>
    <property type="match status" value="8"/>
</dbReference>
<evidence type="ECO:0000259" key="9">
    <source>
        <dbReference type="PROSITE" id="PS00498"/>
    </source>
</evidence>
<feature type="domain" description="Tyrosinase copper-binding" evidence="8">
    <location>
        <begin position="508"/>
        <end position="525"/>
    </location>
</feature>
<dbReference type="PROSITE" id="PS00498">
    <property type="entry name" value="TYROSINASE_2"/>
    <property type="match status" value="8"/>
</dbReference>
<feature type="domain" description="Tyrosinase copper-binding" evidence="8">
    <location>
        <begin position="67"/>
        <end position="84"/>
    </location>
</feature>
<dbReference type="Gene3D" id="1.10.1280.10">
    <property type="entry name" value="Di-copper center containing domain from catechol oxidase"/>
    <property type="match status" value="8"/>
</dbReference>
<feature type="domain" description="Tyrosinase copper-binding" evidence="8">
    <location>
        <begin position="2600"/>
        <end position="2617"/>
    </location>
</feature>
<feature type="domain" description="Tyrosinase copper-binding" evidence="8">
    <location>
        <begin position="1767"/>
        <end position="1784"/>
    </location>
</feature>
<reference evidence="10 11" key="1">
    <citation type="submission" date="2024-04" db="EMBL/GenBank/DDBJ databases">
        <authorList>
            <consortium name="Genoscope - CEA"/>
            <person name="William W."/>
        </authorList>
    </citation>
    <scope>NUCLEOTIDE SEQUENCE [LARGE SCALE GENOMIC DNA]</scope>
</reference>
<evidence type="ECO:0000256" key="7">
    <source>
        <dbReference type="ARBA" id="ARBA00023180"/>
    </source>
</evidence>
<dbReference type="Pfam" id="PF00264">
    <property type="entry name" value="Tyrosinase"/>
    <property type="match status" value="8"/>
</dbReference>
<comment type="function">
    <text evidence="1">Hemocyanins are copper-containing oxygen carriers occurring freely dissolved in the hemolymph of many mollusks and arthropods.</text>
</comment>
<feature type="domain" description="Tyrosinase copper-binding" evidence="9">
    <location>
        <begin position="1072"/>
        <end position="1083"/>
    </location>
</feature>
<dbReference type="PANTHER" id="PTHR11474">
    <property type="entry name" value="TYROSINASE FAMILY MEMBER"/>
    <property type="match status" value="1"/>
</dbReference>
<dbReference type="InterPro" id="IPR036848">
    <property type="entry name" value="Haemocyanin_C_sf"/>
</dbReference>
<feature type="domain" description="Tyrosinase copper-binding" evidence="8">
    <location>
        <begin position="1348"/>
        <end position="1365"/>
    </location>
</feature>
<dbReference type="PANTHER" id="PTHR11474:SF126">
    <property type="entry name" value="TYROSINASE-LIKE PROTEIN TYR-1-RELATED"/>
    <property type="match status" value="1"/>
</dbReference>
<keyword evidence="5" id="KW-0186">Copper</keyword>
<sequence>QLSFGDAALVRKNVDNLSEEDIINLQKALRDVADDKSAKGYAAIAAYHGYPAQCKDASNRPVACCVHGMPVFPQWHRLYVVQLEQALKEKGLSIGIPYWDWTRPLTKLPDLVSQQVFIESDGTKAKKNVWYQGDIEVVENSKTVIRHTARALDDRLFQKVEPGQNTDLFEQVLNALMYPNYCQFEVQFEIAHNTIHYLVGGRNKYSMSHLEYTSYDPIFFLHHSNVDKIYSIYEALQKEKGYTPGPGCTGKCELCDLKHFDEPLAPFSWETNPFAVTKQFNLPREAVDGSIYGYKYDNLTLNGYDLNGIKRLLKEKWSHAASYAVFRLSGISTSANVRVQVCVPSEDEVTGTYCEFAGDFFVLGGPLEMPWAFSRPYYFEITKTVEKLGLALDGNYRVEAELFSVNGTQLPSSLLPHPFVSYRPAKGTVDPPIAHNEVNHEHEYHEGISVRKDIDRLTNEEIYELREALQKFQNDKSVDGYQAIAEFHGDPGKCPNPNSKNRKACCIHGMPTFPHWHRLLVVQVEDALRRRGSNIGVPYWDWTKPRTSVPKLAADETYTDPTTNEVKRNPFHDAPITFLGDSTKTTRDVSSSLSDSPKWGDHTELFDAFLLALEQDNFCDFEVQFEVAHNLIHALVGGKEQYSLATLSYSAFDPIFYLHHSNVDRIWAIWTALQELRGKPYKAHCAQSYTFEPLKPFAFSSPYNNDQKTFTHAVPRNVYDYETELNYAYDSLEFGGLTIKQLNDYINNERKTKNRVFAGVLLWGIKRSGDKDVIFLPTALATLYVNDVEAGRFALLGGPSEMEWRFDRLYRHEITDSLEELNLHWAQPYNVTLKLTDFEGHEIPNNPFPKPQLIFKAKEEPKDVSADTIRIRKNVAILTEAEVVDLRQALANLQNDQSAGGYQDLGRFHGTPNWCPTPDAEVKKSCCLHGMPTFPHWHRLWTVQAENALRRHGYVGAVPYWDWTQPVKSLPDLVTSEKYLDPSSNNEIKNPFYSAHITDADKDTVRSPRDDLFEQPKFGQNTAIAKQVLLALEQDNFCDFEVQFEIAHNFIHALVGGNEQFSMASLLYTAFDPLFYLHHANTDRLWAIWQALQKYRNKPYNTANCAIGQLRKPLSPFSLTSSVNPDANTREHSLPFQVFDYRNNFHYEYDNLEFNGLSIPQLAKELEKNKGDDRVFAGFMLHGIKRSALIKFQIYKYAPLLSIFKEAGEFYILGDENEMEWSYDRLYKYEITQQLEDFGLRYNDRYSIKYQVLNLDGSVYGTDTFSTPTVLFELGTSNLYGKEFRAVSTAASQVRRNLDSLSQGEIESLRAAFLSIKEDGTYEKIASFHGKPGKCKDSAGRTVACCVHGMPTFPAWHRLYVEQVEEALLGRGSSVAVPYWDWTTAFTKLPDLINQATYFNSRQQRFEPNPFFSGSIAGEGAVTTRDPQPELFNNDDLYEQVLYALEQDHFCDFEIQFEIIHNALHSLLGGRAQYSLSSLDYSAFDPVFFLHHANTDRIWAIWQELQRYRGLKYNEADCAINLMRTPLRPFNNDELNYGDLTHRYSRPADTFDYRNHFQYEYDSLEFNHMTVPQLEALLKKRKESGRVFAGFLLHNIGLSAVANIYVCVPSGPKGKKSCNHPAGSFSILGGELEMPFVFDRLYKYDITKTVRDLGLKLDNAANFELRVDIKAVNGSLLDSDILPKPTILFEPGTGERQKSSGEVTNYLVRKEINSLSPREVQSLYSAMEALQADSSADGWQSIASFHAIPPLLIIMFLSFHRYACCLHGMATFPQWHRLYTVQVEDALKRHGALVGIPYWDWSRVSDSLPHFIDDENFVDPVTGDQKANPWKKARIEFENSETEREVVSDRLFKRGPHGWDTWLFNQALLALEQEDYCNFEIQFEITHNAIHSWVGGSKEHSLGHLHYASYDPAFFIHHSNTDRLWAVWQALQKYRGYDPNEANCALEQMKDPLKPFSFGPPYNLNPLTKEYSRPEDTFNYADHFHYRYDNLEFVGLSIPQLDAFIKERHEHDRVFAGFLLKGFKKSALVDFDICADGKCFPGGYFTVLGGSAEMPWQFDRLFKYEITDQLNEHKLRFDDEYSFQIKIRAPDGTELSSDLIATPSVILEPFKRDYDLEKVTPNFVRRDLSTLTERDLQGLKSALRDLQLDESADGWASLASFHGAPSKCENESGAKVACCIHGMPTFPHWHRLFTVQVERALQRHGSAVAIPYWDWTKPITALPEIFTKEDFYDAWRDEVVDNPFARGFIPTENTYTVRDVRPELFQTSKDGSHSDLFELVLSALEQTDYCDFEVQFEVMHNAIHYLVGGLQTYSLSSLEYSAYDPIFFIHHSFVDKIWVVWQELQQRRHLPSNTANCALNYLAEPMKPFNLDLNINAFTKKHAVPRDVFNHEELGYHYDNLNIGGYNLDQLEQLIAQHQSRPRVFAGFLLKGIKTSGSVVLNVCKGSQCTYAGRFNLLGGPSEMPWAFDRLYKKDITWALEAADIKPESVFDADSLFTLDVKVFDVEGHAINVKSVFPTPSIIYEPAKGVANVEVTSAVAGVGVRKDVSSLTASETESLRNALRKVQEDEGPNGFQNIASFHGSPAKCEYQGYPIACCLHGMANFPQWHRLYVKQWEDALTSQGSKVGIPYWDWTTAFTALPTLVTEETNNPFHHGKIYNGEITTRAPRDQLFNDPEFGSESFFYRQALFTFEQTDYCDFEVQFEITHNAIHSWTGGSSQYGMSSLEYTAYDPLFLLHHSNVDRQFAIWQALQKFRGLPYNSANCAIQHLRQPMRPFSDESNLNAITRANSRAIDAFDYDRLNYQYDNLNFHGLTISQLNDLLEKRKEEDRIFAEFLLRGFSASADVIFKLCDEKGHCEFAGTFAVLGGPLEMPWAFDRLFKYDVTNVFNKLNLRTDSDYHFDVEIKAINGTFLDSNLIRSPSVQFVPGVKSKNSLIYTHFNDKTVVRDDKLVRKNVNQLTLDEAANLRNALNQLQNDQGPNGFEAIAGFHGAPFRCPATGDDKYACCVHGMPVFPHWHRLFTVQIEQALKSNGALIGVPYWDWTTPVKSLPSFFGDDADHNPFASFRIAAANEKTTREVQPELYSERKVHGYNYLFYLALTTLEEDNYCDFEVQFEVLHNEIHADIGGSGTYSMATLDFSAFDPFFMIHHSSIDRIWVIWQELQKLRRKPFNAASCAGPIMERPLQPFSYPEVNKNEFTRLNSVPNVLFDSERLGYKYDKLELNGYSVEAINNIIKDLHHQERIFVGIVVYGRQQSLTIQISLVNGNDEIIDAGSVHILGGEKEMPWAYERIMKIDVTDAIRKGKISTDQAVKARYVSTDYHGTVIQENTDYAIIVERHAEQDYDVVEIPVGREYPLPPKIVLKKGSRVKFYAGNPNFTSPLENLGSYTSFSKCSIPPFSYQSYALGVVHTLQPGDYFFVPKDKALCEAGKRIQITVEDE</sequence>
<dbReference type="GO" id="GO:0016491">
    <property type="term" value="F:oxidoreductase activity"/>
    <property type="evidence" value="ECO:0007669"/>
    <property type="project" value="InterPro"/>
</dbReference>
<proteinExistence type="predicted"/>
<dbReference type="InterPro" id="IPR002227">
    <property type="entry name" value="Tyrosinase_Cu-bd"/>
</dbReference>
<dbReference type="SUPFAM" id="SSF48056">
    <property type="entry name" value="Di-copper centre-containing domain"/>
    <property type="match status" value="8"/>
</dbReference>
<dbReference type="GO" id="GO:0046872">
    <property type="term" value="F:metal ion binding"/>
    <property type="evidence" value="ECO:0007669"/>
    <property type="project" value="UniProtKB-KW"/>
</dbReference>
<keyword evidence="11" id="KW-1185">Reference proteome</keyword>
<evidence type="ECO:0000256" key="1">
    <source>
        <dbReference type="ARBA" id="ARBA00002958"/>
    </source>
</evidence>
<keyword evidence="7" id="KW-0325">Glycoprotein</keyword>
<feature type="non-terminal residue" evidence="10">
    <location>
        <position position="1"/>
    </location>
</feature>
<dbReference type="InterPro" id="IPR050316">
    <property type="entry name" value="Tyrosinase/Hemocyanin"/>
</dbReference>
<comment type="caution">
    <text evidence="10">The sequence shown here is derived from an EMBL/GenBank/DDBJ whole genome shotgun (WGS) entry which is preliminary data.</text>
</comment>
<evidence type="ECO:0000256" key="2">
    <source>
        <dbReference type="ARBA" id="ARBA00022448"/>
    </source>
</evidence>
<feature type="domain" description="Tyrosinase copper-binding" evidence="8">
    <location>
        <begin position="929"/>
        <end position="946"/>
    </location>
</feature>
<dbReference type="Pfam" id="PF14830">
    <property type="entry name" value="Haemocyan_bet_s"/>
    <property type="match status" value="8"/>
</dbReference>